<keyword evidence="1" id="KW-0472">Membrane</keyword>
<comment type="caution">
    <text evidence="2">The sequence shown here is derived from an EMBL/GenBank/DDBJ whole genome shotgun (WGS) entry which is preliminary data.</text>
</comment>
<dbReference type="Proteomes" id="UP000624325">
    <property type="component" value="Unassembled WGS sequence"/>
</dbReference>
<protein>
    <recommendedName>
        <fullName evidence="4">DUF2809 domain-containing protein</fullName>
    </recommendedName>
</protein>
<evidence type="ECO:0000313" key="2">
    <source>
        <dbReference type="EMBL" id="GIF58351.1"/>
    </source>
</evidence>
<dbReference type="EMBL" id="BONC01000032">
    <property type="protein sequence ID" value="GIF58351.1"/>
    <property type="molecule type" value="Genomic_DNA"/>
</dbReference>
<keyword evidence="3" id="KW-1185">Reference proteome</keyword>
<feature type="transmembrane region" description="Helical" evidence="1">
    <location>
        <begin position="100"/>
        <end position="121"/>
    </location>
</feature>
<evidence type="ECO:0000256" key="1">
    <source>
        <dbReference type="SAM" id="Phobius"/>
    </source>
</evidence>
<organism evidence="2 3">
    <name type="scientific">Asanoa iriomotensis</name>
    <dbReference type="NCBI Taxonomy" id="234613"/>
    <lineage>
        <taxon>Bacteria</taxon>
        <taxon>Bacillati</taxon>
        <taxon>Actinomycetota</taxon>
        <taxon>Actinomycetes</taxon>
        <taxon>Micromonosporales</taxon>
        <taxon>Micromonosporaceae</taxon>
        <taxon>Asanoa</taxon>
    </lineage>
</organism>
<sequence length="170" mass="18882">MQRDRQPAHARRGHKTSIKWVIIGAYDRPMPSRFRRFRLLMLAAMAGFLAVALAIRAIRVGALDSTGVLEQYSGTALYGSMCYVGLLAVWPRLRPLPTGVIALTWCWAMELFQLTGVPAELSDRSLLSRLVLGIQFDLIDVLWYPVGIAPLIALHHALRCRTPASNPTSS</sequence>
<dbReference type="InterPro" id="IPR021257">
    <property type="entry name" value="DUF2809"/>
</dbReference>
<keyword evidence="1" id="KW-0812">Transmembrane</keyword>
<accession>A0ABQ4C6E9</accession>
<name>A0ABQ4C6E9_9ACTN</name>
<gene>
    <name evidence="2" type="ORF">Air01nite_44460</name>
</gene>
<feature type="transmembrane region" description="Helical" evidence="1">
    <location>
        <begin position="37"/>
        <end position="55"/>
    </location>
</feature>
<reference evidence="2 3" key="1">
    <citation type="submission" date="2021-01" db="EMBL/GenBank/DDBJ databases">
        <title>Whole genome shotgun sequence of Asanoa iriomotensis NBRC 100142.</title>
        <authorList>
            <person name="Komaki H."/>
            <person name="Tamura T."/>
        </authorList>
    </citation>
    <scope>NUCLEOTIDE SEQUENCE [LARGE SCALE GENOMIC DNA]</scope>
    <source>
        <strain evidence="2 3">NBRC 100142</strain>
    </source>
</reference>
<evidence type="ECO:0008006" key="4">
    <source>
        <dbReference type="Google" id="ProtNLM"/>
    </source>
</evidence>
<feature type="transmembrane region" description="Helical" evidence="1">
    <location>
        <begin position="141"/>
        <end position="158"/>
    </location>
</feature>
<proteinExistence type="predicted"/>
<feature type="transmembrane region" description="Helical" evidence="1">
    <location>
        <begin position="75"/>
        <end position="93"/>
    </location>
</feature>
<evidence type="ECO:0000313" key="3">
    <source>
        <dbReference type="Proteomes" id="UP000624325"/>
    </source>
</evidence>
<dbReference type="Pfam" id="PF10990">
    <property type="entry name" value="DUF2809"/>
    <property type="match status" value="1"/>
</dbReference>
<keyword evidence="1" id="KW-1133">Transmembrane helix</keyword>